<organism evidence="1 2">
    <name type="scientific">Silvimonas terrae</name>
    <dbReference type="NCBI Taxonomy" id="300266"/>
    <lineage>
        <taxon>Bacteria</taxon>
        <taxon>Pseudomonadati</taxon>
        <taxon>Pseudomonadota</taxon>
        <taxon>Betaproteobacteria</taxon>
        <taxon>Neisseriales</taxon>
        <taxon>Chitinibacteraceae</taxon>
        <taxon>Silvimonas</taxon>
    </lineage>
</organism>
<accession>A0A840RIF2</accession>
<proteinExistence type="predicted"/>
<sequence length="88" mass="9970">MKIIRLLEVWEKGMDGSFVGHVPVATTVTTPFLLGLFAHEQDRPDPEMKLSYMLDAARVARLQPYVAEQLLPERYDYILTAHGIPDEG</sequence>
<reference evidence="1 2" key="1">
    <citation type="submission" date="2020-08" db="EMBL/GenBank/DDBJ databases">
        <title>Genomic Encyclopedia of Type Strains, Phase IV (KMG-IV): sequencing the most valuable type-strain genomes for metagenomic binning, comparative biology and taxonomic classification.</title>
        <authorList>
            <person name="Goeker M."/>
        </authorList>
    </citation>
    <scope>NUCLEOTIDE SEQUENCE [LARGE SCALE GENOMIC DNA]</scope>
    <source>
        <strain evidence="1 2">DSM 18233</strain>
    </source>
</reference>
<dbReference type="Proteomes" id="UP000543030">
    <property type="component" value="Unassembled WGS sequence"/>
</dbReference>
<evidence type="ECO:0000313" key="1">
    <source>
        <dbReference type="EMBL" id="MBB5192096.1"/>
    </source>
</evidence>
<dbReference type="RefSeq" id="WP_184101730.1">
    <property type="nucleotide sequence ID" value="NZ_JACHHN010000005.1"/>
</dbReference>
<keyword evidence="2" id="KW-1185">Reference proteome</keyword>
<evidence type="ECO:0000313" key="2">
    <source>
        <dbReference type="Proteomes" id="UP000543030"/>
    </source>
</evidence>
<dbReference type="EMBL" id="JACHHN010000005">
    <property type="protein sequence ID" value="MBB5192096.1"/>
    <property type="molecule type" value="Genomic_DNA"/>
</dbReference>
<protein>
    <submittedName>
        <fullName evidence="1">Uncharacterized protein</fullName>
    </submittedName>
</protein>
<comment type="caution">
    <text evidence="1">The sequence shown here is derived from an EMBL/GenBank/DDBJ whole genome shotgun (WGS) entry which is preliminary data.</text>
</comment>
<gene>
    <name evidence="1" type="ORF">HNQ50_002833</name>
</gene>
<dbReference type="AlphaFoldDB" id="A0A840RIF2"/>
<name>A0A840RIF2_9NEIS</name>